<dbReference type="EMBL" id="KQ964465">
    <property type="protein sequence ID" value="KXN71881.1"/>
    <property type="molecule type" value="Genomic_DNA"/>
</dbReference>
<dbReference type="OrthoDB" id="687730at2759"/>
<feature type="domain" description="FHA" evidence="1">
    <location>
        <begin position="29"/>
        <end position="85"/>
    </location>
</feature>
<name>A0A137PAC4_CONC2</name>
<dbReference type="SUPFAM" id="SSF49879">
    <property type="entry name" value="SMAD/FHA domain"/>
    <property type="match status" value="1"/>
</dbReference>
<accession>A0A137PAC4</accession>
<dbReference type="InterPro" id="IPR000253">
    <property type="entry name" value="FHA_dom"/>
</dbReference>
<dbReference type="PANTHER" id="PTHR15715:SF37">
    <property type="entry name" value="LD47843P"/>
    <property type="match status" value="1"/>
</dbReference>
<protein>
    <submittedName>
        <fullName evidence="2">SMAD/FHA domain-containing protein</fullName>
    </submittedName>
</protein>
<keyword evidence="3" id="KW-1185">Reference proteome</keyword>
<evidence type="ECO:0000313" key="2">
    <source>
        <dbReference type="EMBL" id="KXN71881.1"/>
    </source>
</evidence>
<evidence type="ECO:0000259" key="1">
    <source>
        <dbReference type="PROSITE" id="PS50006"/>
    </source>
</evidence>
<proteinExistence type="predicted"/>
<dbReference type="STRING" id="796925.A0A137PAC4"/>
<sequence length="260" mass="29263">MESLPPTIVLDPLFDSFKTSKTIELFEKLKIGRQVSVKTLPEVNNGYFESKVLSRNHAEIWFENGKVWIKDIKSSNGTYVNGTRLSLDGEESEAFELKSGDVLDLGIDILNDDNTILYRKVCAKVTVMPTVNHNHNLNSIKSKETRTKAVKKSKSKEFIFTSDSGAEADPNSSLPISANNSDSVNSINKELNGNPSATTSELIVQLKKQIKQTDEQTLILEDQIKFLKTLNYQLKYNQLKLINNTTNKNIVQLIDQIKLQ</sequence>
<dbReference type="Gene3D" id="2.60.200.20">
    <property type="match status" value="1"/>
</dbReference>
<dbReference type="AlphaFoldDB" id="A0A137PAC4"/>
<dbReference type="Pfam" id="PF00498">
    <property type="entry name" value="FHA"/>
    <property type="match status" value="1"/>
</dbReference>
<organism evidence="2 3">
    <name type="scientific">Conidiobolus coronatus (strain ATCC 28846 / CBS 209.66 / NRRL 28638)</name>
    <name type="common">Delacroixia coronata</name>
    <dbReference type="NCBI Taxonomy" id="796925"/>
    <lineage>
        <taxon>Eukaryota</taxon>
        <taxon>Fungi</taxon>
        <taxon>Fungi incertae sedis</taxon>
        <taxon>Zoopagomycota</taxon>
        <taxon>Entomophthoromycotina</taxon>
        <taxon>Entomophthoromycetes</taxon>
        <taxon>Entomophthorales</taxon>
        <taxon>Ancylistaceae</taxon>
        <taxon>Conidiobolus</taxon>
    </lineage>
</organism>
<dbReference type="Proteomes" id="UP000070444">
    <property type="component" value="Unassembled WGS sequence"/>
</dbReference>
<dbReference type="SMART" id="SM00240">
    <property type="entry name" value="FHA"/>
    <property type="match status" value="1"/>
</dbReference>
<reference evidence="2 3" key="1">
    <citation type="journal article" date="2015" name="Genome Biol. Evol.">
        <title>Phylogenomic analyses indicate that early fungi evolved digesting cell walls of algal ancestors of land plants.</title>
        <authorList>
            <person name="Chang Y."/>
            <person name="Wang S."/>
            <person name="Sekimoto S."/>
            <person name="Aerts A.L."/>
            <person name="Choi C."/>
            <person name="Clum A."/>
            <person name="LaButti K.M."/>
            <person name="Lindquist E.A."/>
            <person name="Yee Ngan C."/>
            <person name="Ohm R.A."/>
            <person name="Salamov A.A."/>
            <person name="Grigoriev I.V."/>
            <person name="Spatafora J.W."/>
            <person name="Berbee M.L."/>
        </authorList>
    </citation>
    <scope>NUCLEOTIDE SEQUENCE [LARGE SCALE GENOMIC DNA]</scope>
    <source>
        <strain evidence="2 3">NRRL 28638</strain>
    </source>
</reference>
<dbReference type="PROSITE" id="PS50006">
    <property type="entry name" value="FHA_DOMAIN"/>
    <property type="match status" value="1"/>
</dbReference>
<gene>
    <name evidence="2" type="ORF">CONCODRAFT_69516</name>
</gene>
<dbReference type="InterPro" id="IPR008984">
    <property type="entry name" value="SMAD_FHA_dom_sf"/>
</dbReference>
<evidence type="ECO:0000313" key="3">
    <source>
        <dbReference type="Proteomes" id="UP000070444"/>
    </source>
</evidence>
<dbReference type="GO" id="GO:0005737">
    <property type="term" value="C:cytoplasm"/>
    <property type="evidence" value="ECO:0007669"/>
    <property type="project" value="TreeGrafter"/>
</dbReference>
<dbReference type="InterPro" id="IPR051176">
    <property type="entry name" value="Cent_Immune-Sig_Mod"/>
</dbReference>
<dbReference type="PANTHER" id="PTHR15715">
    <property type="entry name" value="CENTROSOMAL PROTEIN OF 170 KDA"/>
    <property type="match status" value="1"/>
</dbReference>